<dbReference type="PROSITE" id="PS50928">
    <property type="entry name" value="ABC_TM1"/>
    <property type="match status" value="1"/>
</dbReference>
<feature type="transmembrane region" description="Helical" evidence="7">
    <location>
        <begin position="219"/>
        <end position="240"/>
    </location>
</feature>
<dbReference type="SUPFAM" id="SSF161098">
    <property type="entry name" value="MetI-like"/>
    <property type="match status" value="1"/>
</dbReference>
<comment type="subcellular location">
    <subcellularLocation>
        <location evidence="1 7">Cell membrane</location>
        <topology evidence="1 7">Multi-pass membrane protein</topology>
    </subcellularLocation>
</comment>
<evidence type="ECO:0000256" key="3">
    <source>
        <dbReference type="ARBA" id="ARBA00022475"/>
    </source>
</evidence>
<protein>
    <submittedName>
        <fullName evidence="10">ABC transporter permease</fullName>
    </submittedName>
</protein>
<evidence type="ECO:0000256" key="8">
    <source>
        <dbReference type="SAM" id="MobiDB-lite"/>
    </source>
</evidence>
<evidence type="ECO:0000259" key="9">
    <source>
        <dbReference type="PROSITE" id="PS50928"/>
    </source>
</evidence>
<evidence type="ECO:0000256" key="4">
    <source>
        <dbReference type="ARBA" id="ARBA00022692"/>
    </source>
</evidence>
<feature type="region of interest" description="Disordered" evidence="8">
    <location>
        <begin position="258"/>
        <end position="284"/>
    </location>
</feature>
<comment type="similarity">
    <text evidence="7">Belongs to the binding-protein-dependent transport system permease family.</text>
</comment>
<dbReference type="CDD" id="cd06261">
    <property type="entry name" value="TM_PBP2"/>
    <property type="match status" value="1"/>
</dbReference>
<keyword evidence="6 7" id="KW-0472">Membrane</keyword>
<evidence type="ECO:0000256" key="5">
    <source>
        <dbReference type="ARBA" id="ARBA00022989"/>
    </source>
</evidence>
<feature type="domain" description="ABC transmembrane type-1" evidence="9">
    <location>
        <begin position="57"/>
        <end position="237"/>
    </location>
</feature>
<keyword evidence="4 7" id="KW-0812">Transmembrane</keyword>
<sequence>MRNRITDWALALVLPVLLLVAYDGWARTADDFFFPPLSEIGGTFADEWLFTRIPTDLLPSLVRMLAGFALAVLIGVALGTLLGFSRTLSTALDPVLQFLRALPPPALIPVSLLVFGAGDSAKVFLIALGAVWPVLLNTVDGVRGVDRTALDMARSYRVPAHARLTRLVLPAALPRIFAGARTALGIAIILMVVSELIGADNGVGYVVQLAQRGFDIPEMWAGTVLLGLLGFSANALFVAVERRVLHWHLAISGRATTGRASSAPRRRSRRTTPNPTEAAGARRP</sequence>
<organism evidence="10 11">
    <name type="scientific">Pseudonocardia xinjiangensis</name>
    <dbReference type="NCBI Taxonomy" id="75289"/>
    <lineage>
        <taxon>Bacteria</taxon>
        <taxon>Bacillati</taxon>
        <taxon>Actinomycetota</taxon>
        <taxon>Actinomycetes</taxon>
        <taxon>Pseudonocardiales</taxon>
        <taxon>Pseudonocardiaceae</taxon>
        <taxon>Pseudonocardia</taxon>
    </lineage>
</organism>
<evidence type="ECO:0000313" key="11">
    <source>
        <dbReference type="Proteomes" id="UP001296706"/>
    </source>
</evidence>
<comment type="caution">
    <text evidence="10">The sequence shown here is derived from an EMBL/GenBank/DDBJ whole genome shotgun (WGS) entry which is preliminary data.</text>
</comment>
<dbReference type="PANTHER" id="PTHR30151:SF0">
    <property type="entry name" value="ABC TRANSPORTER PERMEASE PROTEIN MJ0413-RELATED"/>
    <property type="match status" value="1"/>
</dbReference>
<proteinExistence type="inferred from homology"/>
<gene>
    <name evidence="10" type="ORF">HF577_14750</name>
</gene>
<evidence type="ECO:0000256" key="6">
    <source>
        <dbReference type="ARBA" id="ARBA00023136"/>
    </source>
</evidence>
<name>A0ABX1RGQ3_9PSEU</name>
<keyword evidence="3" id="KW-1003">Cell membrane</keyword>
<dbReference type="EMBL" id="JAAXKY010000041">
    <property type="protein sequence ID" value="NMH78341.1"/>
    <property type="molecule type" value="Genomic_DNA"/>
</dbReference>
<dbReference type="Pfam" id="PF00528">
    <property type="entry name" value="BPD_transp_1"/>
    <property type="match status" value="1"/>
</dbReference>
<dbReference type="Proteomes" id="UP001296706">
    <property type="component" value="Unassembled WGS sequence"/>
</dbReference>
<feature type="transmembrane region" description="Helical" evidence="7">
    <location>
        <begin position="64"/>
        <end position="84"/>
    </location>
</feature>
<dbReference type="Gene3D" id="1.10.3720.10">
    <property type="entry name" value="MetI-like"/>
    <property type="match status" value="1"/>
</dbReference>
<evidence type="ECO:0000256" key="1">
    <source>
        <dbReference type="ARBA" id="ARBA00004651"/>
    </source>
</evidence>
<dbReference type="PANTHER" id="PTHR30151">
    <property type="entry name" value="ALKANE SULFONATE ABC TRANSPORTER-RELATED, MEMBRANE SUBUNIT"/>
    <property type="match status" value="1"/>
</dbReference>
<keyword evidence="2 7" id="KW-0813">Transport</keyword>
<feature type="transmembrane region" description="Helical" evidence="7">
    <location>
        <begin position="96"/>
        <end position="117"/>
    </location>
</feature>
<accession>A0ABX1RGQ3</accession>
<evidence type="ECO:0000256" key="7">
    <source>
        <dbReference type="RuleBase" id="RU363032"/>
    </source>
</evidence>
<keyword evidence="11" id="KW-1185">Reference proteome</keyword>
<evidence type="ECO:0000313" key="10">
    <source>
        <dbReference type="EMBL" id="NMH78341.1"/>
    </source>
</evidence>
<evidence type="ECO:0000256" key="2">
    <source>
        <dbReference type="ARBA" id="ARBA00022448"/>
    </source>
</evidence>
<feature type="transmembrane region" description="Helical" evidence="7">
    <location>
        <begin position="123"/>
        <end position="142"/>
    </location>
</feature>
<keyword evidence="5 7" id="KW-1133">Transmembrane helix</keyword>
<dbReference type="InterPro" id="IPR000515">
    <property type="entry name" value="MetI-like"/>
</dbReference>
<reference evidence="10 11" key="1">
    <citation type="submission" date="2020-04" db="EMBL/GenBank/DDBJ databases">
        <authorList>
            <person name="Klaysubun C."/>
            <person name="Duangmal K."/>
            <person name="Lipun K."/>
        </authorList>
    </citation>
    <scope>NUCLEOTIDE SEQUENCE [LARGE SCALE GENOMIC DNA]</scope>
    <source>
        <strain evidence="10 11">JCM 11839</strain>
    </source>
</reference>
<dbReference type="InterPro" id="IPR035906">
    <property type="entry name" value="MetI-like_sf"/>
</dbReference>
<feature type="transmembrane region" description="Helical" evidence="7">
    <location>
        <begin position="176"/>
        <end position="199"/>
    </location>
</feature>